<evidence type="ECO:0000313" key="2">
    <source>
        <dbReference type="Proteomes" id="UP001163603"/>
    </source>
</evidence>
<sequence>MATFRTLSTGDVIRVAIARYLKFYSHGFVDLSWLNRFCGSVPGNFSEEDVKDVELMYCLLVSAEKIGSLQFDSASTFLNQCEKFSSKYGSSVQRIVHYFTEALREKFDLETGRITSKGAKGEENMLLYPEVMVVNLKPALLACFLELPFYQATRFAGMQAIIESVAAAKRVHLIDLEIRSGAQCMLLMQALATQHEPQVELLTITAVGTTLRHEIEETGKTLAYFAKTLNLPFSFKVVMVTSLKDLNENLFELHKGEVVAIHSSITLHHMIRLPNCLESVIRVLKNTNPQVMVVTEIEANDNLLSFEDRFFEVLFYYSTFFDCMEDCMSRSDQNRMMVEELLGQAIRNIIANEGEERIVRHMKIDAWRAFFSSFGLVETELSMSSLYQAELVVKNFACGKGKYCTFEKNGESLIVGWKGSPHLSLSVWKFHQDKGREGFIHHVFGPGPLSVYKVSWDPLSTLKLGSVSVPVSVSRRSTAEKKMEGKTREDLEKSGMIDTWLGKHSLLYTGATRHPFILSIRDGTVDLSSFKTWLGQDYLFVREFAPFVASVLVKAWKESDDSYGDREVILGGLASLNDEVEWFKREASKWGVQLSSISPQKANENYCRFLEYLMSPEVGYTVAITAFWAIEAVYQESFAHCLDDGANTPRELRETCQRWGNDGFGQYCLSLKKIANRRLEKASEDARLVDASKEVLNKAEVALIRVMEHEVEFWNMSRGGS</sequence>
<reference evidence="2" key="1">
    <citation type="journal article" date="2023" name="G3 (Bethesda)">
        <title>Genome assembly and association tests identify interacting loci associated with vigor, precocity, and sex in interspecific pistachio rootstocks.</title>
        <authorList>
            <person name="Palmer W."/>
            <person name="Jacygrad E."/>
            <person name="Sagayaradj S."/>
            <person name="Cavanaugh K."/>
            <person name="Han R."/>
            <person name="Bertier L."/>
            <person name="Beede B."/>
            <person name="Kafkas S."/>
            <person name="Golino D."/>
            <person name="Preece J."/>
            <person name="Michelmore R."/>
        </authorList>
    </citation>
    <scope>NUCLEOTIDE SEQUENCE [LARGE SCALE GENOMIC DNA]</scope>
</reference>
<protein>
    <submittedName>
        <fullName evidence="1">Uncharacterized protein</fullName>
    </submittedName>
</protein>
<dbReference type="EMBL" id="CM047742">
    <property type="protein sequence ID" value="KAJ0034671.1"/>
    <property type="molecule type" value="Genomic_DNA"/>
</dbReference>
<accession>A0ACC0YCV8</accession>
<comment type="caution">
    <text evidence="1">The sequence shown here is derived from an EMBL/GenBank/DDBJ whole genome shotgun (WGS) entry which is preliminary data.</text>
</comment>
<name>A0ACC0YCV8_9ROSI</name>
<organism evidence="1 2">
    <name type="scientific">Pistacia integerrima</name>
    <dbReference type="NCBI Taxonomy" id="434235"/>
    <lineage>
        <taxon>Eukaryota</taxon>
        <taxon>Viridiplantae</taxon>
        <taxon>Streptophyta</taxon>
        <taxon>Embryophyta</taxon>
        <taxon>Tracheophyta</taxon>
        <taxon>Spermatophyta</taxon>
        <taxon>Magnoliopsida</taxon>
        <taxon>eudicotyledons</taxon>
        <taxon>Gunneridae</taxon>
        <taxon>Pentapetalae</taxon>
        <taxon>rosids</taxon>
        <taxon>malvids</taxon>
        <taxon>Sapindales</taxon>
        <taxon>Anacardiaceae</taxon>
        <taxon>Pistacia</taxon>
    </lineage>
</organism>
<proteinExistence type="predicted"/>
<gene>
    <name evidence="1" type="ORF">Pint_24371</name>
</gene>
<dbReference type="Proteomes" id="UP001163603">
    <property type="component" value="Chromosome 7"/>
</dbReference>
<keyword evidence="2" id="KW-1185">Reference proteome</keyword>
<evidence type="ECO:0000313" key="1">
    <source>
        <dbReference type="EMBL" id="KAJ0034671.1"/>
    </source>
</evidence>